<feature type="transmembrane region" description="Helical" evidence="1">
    <location>
        <begin position="123"/>
        <end position="144"/>
    </location>
</feature>
<gene>
    <name evidence="2" type="ORF">CELE_Y57A10C.10</name>
    <name evidence="2 4" type="ORF">Y57A10C.10</name>
</gene>
<dbReference type="GeneID" id="190353"/>
<dbReference type="PaxDb" id="6239-Y57A10C.10"/>
<dbReference type="OrthoDB" id="5794962at2759"/>
<sequence>MAVADIIFAISIMPQIIYMIIYWNSTLINYNPYVMAITGSPLPIFLKISSGLHAGAATERILALYFPILYRKMDHVDCSNLLMLISVLLGFIDTVLAMCTFEYEPHLNCSSIGCMVNDLFRTYWGASNMTCGIIIVVMSVFVFFKVQKLERESGTIGGNSVQKVPSSKSYDMWHPAELPILSDNPILAHFSRRDICRIFNIRSVWPNLCGFSAH</sequence>
<dbReference type="eggNOG" id="ENOG502TFKS">
    <property type="taxonomic scope" value="Eukaryota"/>
</dbReference>
<evidence type="ECO:0000256" key="1">
    <source>
        <dbReference type="SAM" id="Phobius"/>
    </source>
</evidence>
<dbReference type="PANTHER" id="PTHR46955">
    <property type="entry name" value="PROTEIN CBG01349-RELATED"/>
    <property type="match status" value="1"/>
</dbReference>
<organism evidence="2 3">
    <name type="scientific">Caenorhabditis elegans</name>
    <dbReference type="NCBI Taxonomy" id="6239"/>
    <lineage>
        <taxon>Eukaryota</taxon>
        <taxon>Metazoa</taxon>
        <taxon>Ecdysozoa</taxon>
        <taxon>Nematoda</taxon>
        <taxon>Chromadorea</taxon>
        <taxon>Rhabditida</taxon>
        <taxon>Rhabditina</taxon>
        <taxon>Rhabditomorpha</taxon>
        <taxon>Rhabditoidea</taxon>
        <taxon>Rhabditidae</taxon>
        <taxon>Peloderinae</taxon>
        <taxon>Caenorhabditis</taxon>
    </lineage>
</organism>
<dbReference type="UCSC" id="Y57A10C.10">
    <property type="organism name" value="c. elegans"/>
</dbReference>
<accession>O62494</accession>
<dbReference type="HOGENOM" id="CLU_1289986_0_0_1"/>
<name>O62494_CAEEL</name>
<evidence type="ECO:0000313" key="4">
    <source>
        <dbReference type="WormBase" id="Y57A10C.10"/>
    </source>
</evidence>
<dbReference type="PhylomeDB" id="O62494"/>
<dbReference type="OMA" id="RDICRIF"/>
<keyword evidence="3" id="KW-1185">Reference proteome</keyword>
<dbReference type="RefSeq" id="NP_496643.2">
    <property type="nucleotide sequence ID" value="NM_064242.2"/>
</dbReference>
<dbReference type="WormBase" id="Y57A10C.10">
    <property type="protein sequence ID" value="CE44506"/>
    <property type="gene ID" value="WBGene00013288"/>
</dbReference>
<proteinExistence type="predicted"/>
<evidence type="ECO:0000313" key="3">
    <source>
        <dbReference type="Proteomes" id="UP000001940"/>
    </source>
</evidence>
<dbReference type="SMR" id="O62494"/>
<dbReference type="PANTHER" id="PTHR46955:SF4">
    <property type="entry name" value="G-PROTEIN COUPLED RECEPTORS FAMILY 1 PROFILE DOMAIN-CONTAINING PROTEIN-RELATED"/>
    <property type="match status" value="1"/>
</dbReference>
<dbReference type="InParanoid" id="O62494"/>
<dbReference type="InterPro" id="IPR052322">
    <property type="entry name" value="Mito_rRNA_Mtase_NSUN4"/>
</dbReference>
<protein>
    <submittedName>
        <fullName evidence="2">G_PROTEIN_RECEP_F1_2 domain-containing protein</fullName>
    </submittedName>
</protein>
<feature type="transmembrane region" description="Helical" evidence="1">
    <location>
        <begin position="81"/>
        <end position="103"/>
    </location>
</feature>
<evidence type="ECO:0000313" key="2">
    <source>
        <dbReference type="EMBL" id="CAA19552.3"/>
    </source>
</evidence>
<keyword evidence="1" id="KW-1133">Transmembrane helix</keyword>
<dbReference type="InterPro" id="IPR019420">
    <property type="entry name" value="7TM_GPCR_serpentine_rcpt_Srbc"/>
</dbReference>
<dbReference type="SUPFAM" id="SSF81321">
    <property type="entry name" value="Family A G protein-coupled receptor-like"/>
    <property type="match status" value="1"/>
</dbReference>
<keyword evidence="1" id="KW-0812">Transmembrane</keyword>
<dbReference type="AGR" id="WB:WBGene00013288"/>
<keyword evidence="1" id="KW-0472">Membrane</keyword>
<dbReference type="AlphaFoldDB" id="O62494"/>
<reference evidence="2 3" key="1">
    <citation type="journal article" date="1998" name="Science">
        <title>Genome sequence of the nematode C. elegans: a platform for investigating biology.</title>
        <authorList>
            <consortium name="The C. elegans sequencing consortium"/>
            <person name="Sulson J.E."/>
            <person name="Waterston R."/>
        </authorList>
    </citation>
    <scope>NUCLEOTIDE SEQUENCE [LARGE SCALE GENOMIC DNA]</scope>
    <source>
        <strain evidence="2 3">Bristol N2</strain>
    </source>
</reference>
<dbReference type="Proteomes" id="UP000001940">
    <property type="component" value="Chromosome II"/>
</dbReference>
<dbReference type="EMBL" id="BX284602">
    <property type="protein sequence ID" value="CAA19552.3"/>
    <property type="molecule type" value="Genomic_DNA"/>
</dbReference>
<dbReference type="Gene3D" id="1.20.1070.10">
    <property type="entry name" value="Rhodopsin 7-helix transmembrane proteins"/>
    <property type="match status" value="1"/>
</dbReference>
<dbReference type="CTD" id="190353"/>
<dbReference type="Pfam" id="PF10316">
    <property type="entry name" value="7TM_GPCR_Srbc"/>
    <property type="match status" value="1"/>
</dbReference>
<feature type="transmembrane region" description="Helical" evidence="1">
    <location>
        <begin position="7"/>
        <end position="24"/>
    </location>
</feature>
<dbReference type="KEGG" id="cel:CELE_Y57A10C.10"/>